<name>A0A7G2E4K6_ARATH</name>
<dbReference type="InterPro" id="IPR045092">
    <property type="entry name" value="Rrp6-like"/>
</dbReference>
<dbReference type="CDD" id="cd06147">
    <property type="entry name" value="Rrp6p_like_exo"/>
    <property type="match status" value="1"/>
</dbReference>
<dbReference type="Pfam" id="PF00570">
    <property type="entry name" value="HRDC"/>
    <property type="match status" value="1"/>
</dbReference>
<organism evidence="6 7">
    <name type="scientific">Arabidopsis thaliana</name>
    <name type="common">Mouse-ear cress</name>
    <dbReference type="NCBI Taxonomy" id="3702"/>
    <lineage>
        <taxon>Eukaryota</taxon>
        <taxon>Viridiplantae</taxon>
        <taxon>Streptophyta</taxon>
        <taxon>Embryophyta</taxon>
        <taxon>Tracheophyta</taxon>
        <taxon>Spermatophyta</taxon>
        <taxon>Magnoliopsida</taxon>
        <taxon>eudicotyledons</taxon>
        <taxon>Gunneridae</taxon>
        <taxon>Pentapetalae</taxon>
        <taxon>rosids</taxon>
        <taxon>malvids</taxon>
        <taxon>Brassicales</taxon>
        <taxon>Brassicaceae</taxon>
        <taxon>Camelineae</taxon>
        <taxon>Arabidopsis</taxon>
    </lineage>
</organism>
<gene>
    <name evidence="6" type="ORF">AT9943_LOCUS3904</name>
</gene>
<dbReference type="PROSITE" id="PS50967">
    <property type="entry name" value="HRDC"/>
    <property type="match status" value="1"/>
</dbReference>
<dbReference type="Gene3D" id="1.10.150.80">
    <property type="entry name" value="HRDC domain"/>
    <property type="match status" value="1"/>
</dbReference>
<dbReference type="SMART" id="SM00341">
    <property type="entry name" value="HRDC"/>
    <property type="match status" value="1"/>
</dbReference>
<evidence type="ECO:0000313" key="7">
    <source>
        <dbReference type="Proteomes" id="UP000516314"/>
    </source>
</evidence>
<dbReference type="GO" id="GO:0080188">
    <property type="term" value="P:gene silencing by siRNA-directed DNA methylation"/>
    <property type="evidence" value="ECO:0007669"/>
    <property type="project" value="UniProtKB-ARBA"/>
</dbReference>
<dbReference type="SUPFAM" id="SSF47819">
    <property type="entry name" value="HRDC-like"/>
    <property type="match status" value="1"/>
</dbReference>
<dbReference type="GO" id="GO:0000166">
    <property type="term" value="F:nucleotide binding"/>
    <property type="evidence" value="ECO:0007669"/>
    <property type="project" value="InterPro"/>
</dbReference>
<dbReference type="Proteomes" id="UP000516314">
    <property type="component" value="Chromosome 1"/>
</dbReference>
<keyword evidence="3" id="KW-0539">Nucleus</keyword>
<dbReference type="GO" id="GO:0000175">
    <property type="term" value="F:3'-5'-RNA exonuclease activity"/>
    <property type="evidence" value="ECO:0007669"/>
    <property type="project" value="InterPro"/>
</dbReference>
<proteinExistence type="predicted"/>
<dbReference type="Pfam" id="PF01612">
    <property type="entry name" value="DNA_pol_A_exo1"/>
    <property type="match status" value="1"/>
</dbReference>
<evidence type="ECO:0000256" key="4">
    <source>
        <dbReference type="SAM" id="MobiDB-lite"/>
    </source>
</evidence>
<feature type="region of interest" description="Disordered" evidence="4">
    <location>
        <begin position="706"/>
        <end position="784"/>
    </location>
</feature>
<dbReference type="FunFam" id="3.30.420.10:FF:000065">
    <property type="entry name" value="Protein RRP6-like 2 isoform A"/>
    <property type="match status" value="1"/>
</dbReference>
<feature type="compositionally biased region" description="Basic residues" evidence="4">
    <location>
        <begin position="767"/>
        <end position="776"/>
    </location>
</feature>
<dbReference type="Gene3D" id="3.30.420.10">
    <property type="entry name" value="Ribonuclease H-like superfamily/Ribonuclease H"/>
    <property type="match status" value="1"/>
</dbReference>
<evidence type="ECO:0000259" key="5">
    <source>
        <dbReference type="PROSITE" id="PS50967"/>
    </source>
</evidence>
<dbReference type="EMBL" id="LR881466">
    <property type="protein sequence ID" value="CAD5315541.1"/>
    <property type="molecule type" value="Genomic_DNA"/>
</dbReference>
<feature type="compositionally biased region" description="Polar residues" evidence="4">
    <location>
        <begin position="727"/>
        <end position="745"/>
    </location>
</feature>
<dbReference type="InterPro" id="IPR049559">
    <property type="entry name" value="Rrp6p-like_exo"/>
</dbReference>
<accession>A0A7G2E4K6</accession>
<evidence type="ECO:0000313" key="6">
    <source>
        <dbReference type="EMBL" id="CAD5315541.1"/>
    </source>
</evidence>
<sequence length="784" mass="90345">MNHIVYFELDSDTDLMGPHLATLSVVKSILLQPSSFTKRTICSLPSFMKKTVTMWSPVWNRPFFQLLLSFGEEVIRLMPVRIEVLDSFSKSNCQSTMIIYDLLVDVVSTYDFLAFVYVPYRSCLRKLDLSSRDFHSLSKSDEFKRPIDELAWSSQSVLETIGGKKSMRFDDPMDEFKRNRKMEEDSKKVIDVKVAESDKGFAKFGKAEVPFHIPTLTKPQEEYKILVDNANNPFEHVLLEKSEDGLRFIHPLEELSVMDFVDRNLSEMRPVKPLPLEETPFKLVEEVKDLEDLAAALQSVEEFAVDLEHNQYRTFQGLTCLMQISTRTEDYIVDIFKLWDHIGPYLRELFKDPKKKKVIHGADRDIIWLQRDFGIYVCNLFDTGQASRVLKLERNSLEFLLKHYCGVAANKEYQKADWRIRPLPDVMKRYAREDTHYLLYIYDVMRMELHTMAKEDEQSDSPLVEVYKRSYDVCMQLYEKELWTRDSYLHVYGVQTGNLNAVQLSIVAGLCEWRDRIARADDESTGYVLPNKTLFDIAKEMPIVVAQLRRLLKSKLPYLERNFDAVISVIRRSMQNAAAFEPVVQSLKDRRPETVVEMNIEPKIEKTDTGASASSLSLEKVCVDDSKKQSSGFGVLPLKRKLESDKTVVEKNIEPKIEKTGTEASASSLSSKKVCVDDSKKQSSGFGVLLSKRKFESDNKVKEEVKVSKSKPDKSTKAADALDRVSETPSKGSPSLTQKPKTCNTEVIVLDDDDDSESREDEDMRRRSEKHRRFMNMKRGFLNI</sequence>
<dbReference type="PANTHER" id="PTHR12124:SF69">
    <property type="entry name" value="PROTEIN RRP6-LIKE 1"/>
    <property type="match status" value="1"/>
</dbReference>
<dbReference type="GO" id="GO:0005730">
    <property type="term" value="C:nucleolus"/>
    <property type="evidence" value="ECO:0007669"/>
    <property type="project" value="UniProtKB-ARBA"/>
</dbReference>
<dbReference type="GO" id="GO:0000467">
    <property type="term" value="P:exonucleolytic trimming to generate mature 3'-end of 5.8S rRNA from tricistronic rRNA transcript (SSU-rRNA, 5.8S rRNA, LSU-rRNA)"/>
    <property type="evidence" value="ECO:0007669"/>
    <property type="project" value="InterPro"/>
</dbReference>
<feature type="compositionally biased region" description="Basic and acidic residues" evidence="4">
    <location>
        <begin position="706"/>
        <end position="726"/>
    </location>
</feature>
<comment type="subcellular location">
    <subcellularLocation>
        <location evidence="1">Nucleus</location>
    </subcellularLocation>
</comment>
<dbReference type="InterPro" id="IPR044876">
    <property type="entry name" value="HRDC_dom_sf"/>
</dbReference>
<dbReference type="SMART" id="SM00474">
    <property type="entry name" value="35EXOc"/>
    <property type="match status" value="1"/>
</dbReference>
<reference evidence="6 7" key="1">
    <citation type="submission" date="2020-09" db="EMBL/GenBank/DDBJ databases">
        <authorList>
            <person name="Ashkenazy H."/>
        </authorList>
    </citation>
    <scope>NUCLEOTIDE SEQUENCE [LARGE SCALE GENOMIC DNA]</scope>
    <source>
        <strain evidence="7">cv. Cdm-0</strain>
    </source>
</reference>
<dbReference type="GO" id="GO:0003676">
    <property type="term" value="F:nucleic acid binding"/>
    <property type="evidence" value="ECO:0007669"/>
    <property type="project" value="InterPro"/>
</dbReference>
<feature type="compositionally biased region" description="Acidic residues" evidence="4">
    <location>
        <begin position="749"/>
        <end position="761"/>
    </location>
</feature>
<dbReference type="InterPro" id="IPR010997">
    <property type="entry name" value="HRDC-like_sf"/>
</dbReference>
<dbReference type="FunFam" id="1.10.150.80:FF:000001">
    <property type="entry name" value="Putative exosome component 10"/>
    <property type="match status" value="1"/>
</dbReference>
<evidence type="ECO:0000256" key="3">
    <source>
        <dbReference type="ARBA" id="ARBA00023242"/>
    </source>
</evidence>
<protein>
    <submittedName>
        <fullName evidence="6">(thale cress) hypothetical protein</fullName>
    </submittedName>
</protein>
<dbReference type="SUPFAM" id="SSF53098">
    <property type="entry name" value="Ribonuclease H-like"/>
    <property type="match status" value="1"/>
</dbReference>
<evidence type="ECO:0000256" key="1">
    <source>
        <dbReference type="ARBA" id="ARBA00004123"/>
    </source>
</evidence>
<keyword evidence="2" id="KW-0943">RNA-mediated gene silencing</keyword>
<dbReference type="PANTHER" id="PTHR12124">
    <property type="entry name" value="POLYMYOSITIS/SCLERODERMA AUTOANTIGEN-RELATED"/>
    <property type="match status" value="1"/>
</dbReference>
<feature type="domain" description="HRDC" evidence="5">
    <location>
        <begin position="500"/>
        <end position="580"/>
    </location>
</feature>
<dbReference type="InterPro" id="IPR012337">
    <property type="entry name" value="RNaseH-like_sf"/>
</dbReference>
<dbReference type="InterPro" id="IPR036397">
    <property type="entry name" value="RNaseH_sf"/>
</dbReference>
<evidence type="ECO:0000256" key="2">
    <source>
        <dbReference type="ARBA" id="ARBA00023158"/>
    </source>
</evidence>
<dbReference type="AlphaFoldDB" id="A0A7G2E4K6"/>
<dbReference type="InterPro" id="IPR002562">
    <property type="entry name" value="3'-5'_exonuclease_dom"/>
</dbReference>
<dbReference type="InterPro" id="IPR002121">
    <property type="entry name" value="HRDC_dom"/>
</dbReference>